<dbReference type="PANTHER" id="PTHR43877">
    <property type="entry name" value="AMINOALKYLPHOSPHONATE N-ACETYLTRANSFERASE-RELATED-RELATED"/>
    <property type="match status" value="1"/>
</dbReference>
<name>A0A5R8M924_9GAMM</name>
<dbReference type="Proteomes" id="UP000306973">
    <property type="component" value="Unassembled WGS sequence"/>
</dbReference>
<evidence type="ECO:0000313" key="5">
    <source>
        <dbReference type="Proteomes" id="UP000306973"/>
    </source>
</evidence>
<sequence length="173" mass="19315">MDTGLFRLIRIDDASPHLATLAGWAHDEWGHLNPCRGLAAAVEAFRADCGPAGVPSVFVVLHEGRPVGMASLVVDDMSDRTELTPWLASVYVRPEWRGRGIASRLVRRVEEEAQAHGHRRFYLYTPDQQALYRRLGWKDLEDRRYRGEAVTKMLDMPRTFSAGKDSAGAVGAL</sequence>
<protein>
    <submittedName>
        <fullName evidence="4">GNAT family N-acetyltransferase</fullName>
    </submittedName>
</protein>
<keyword evidence="2" id="KW-0012">Acyltransferase</keyword>
<dbReference type="GO" id="GO:0016747">
    <property type="term" value="F:acyltransferase activity, transferring groups other than amino-acyl groups"/>
    <property type="evidence" value="ECO:0007669"/>
    <property type="project" value="InterPro"/>
</dbReference>
<dbReference type="RefSeq" id="WP_138182782.1">
    <property type="nucleotide sequence ID" value="NZ_VBUI01000036.1"/>
</dbReference>
<evidence type="ECO:0000313" key="4">
    <source>
        <dbReference type="EMBL" id="TLF46007.1"/>
    </source>
</evidence>
<dbReference type="Gene3D" id="3.40.630.30">
    <property type="match status" value="1"/>
</dbReference>
<feature type="domain" description="N-acetyltransferase" evidence="3">
    <location>
        <begin position="9"/>
        <end position="157"/>
    </location>
</feature>
<evidence type="ECO:0000256" key="1">
    <source>
        <dbReference type="ARBA" id="ARBA00022679"/>
    </source>
</evidence>
<gene>
    <name evidence="4" type="ORF">FEI13_17430</name>
</gene>
<reference evidence="4 5" key="1">
    <citation type="journal article" date="2007" name="Int. J. Syst. Evol. Microbiol.">
        <title>Halomonas saccharevitans sp. nov., Halomonas arcis sp. nov. and Halomonas subterranea sp. nov., halophilic bacteria isolated from hypersaline environments of China.</title>
        <authorList>
            <person name="Xu X.W."/>
            <person name="Wu Y.H."/>
            <person name="Zhou Z."/>
            <person name="Wang C.S."/>
            <person name="Zhou Y.G."/>
            <person name="Zhang H.B."/>
            <person name="Wang Y."/>
            <person name="Wu M."/>
        </authorList>
    </citation>
    <scope>NUCLEOTIDE SEQUENCE [LARGE SCALE GENOMIC DNA]</scope>
    <source>
        <strain evidence="4 5">TBZ3</strain>
    </source>
</reference>
<proteinExistence type="predicted"/>
<dbReference type="CDD" id="cd04301">
    <property type="entry name" value="NAT_SF"/>
    <property type="match status" value="1"/>
</dbReference>
<dbReference type="SUPFAM" id="SSF55729">
    <property type="entry name" value="Acyl-CoA N-acyltransferases (Nat)"/>
    <property type="match status" value="1"/>
</dbReference>
<accession>A0A5R8M924</accession>
<keyword evidence="5" id="KW-1185">Reference proteome</keyword>
<dbReference type="PROSITE" id="PS51186">
    <property type="entry name" value="GNAT"/>
    <property type="match status" value="1"/>
</dbReference>
<comment type="caution">
    <text evidence="4">The sequence shown here is derived from an EMBL/GenBank/DDBJ whole genome shotgun (WGS) entry which is preliminary data.</text>
</comment>
<dbReference type="InterPro" id="IPR016181">
    <property type="entry name" value="Acyl_CoA_acyltransferase"/>
</dbReference>
<dbReference type="InterPro" id="IPR000182">
    <property type="entry name" value="GNAT_dom"/>
</dbReference>
<dbReference type="Pfam" id="PF00583">
    <property type="entry name" value="Acetyltransf_1"/>
    <property type="match status" value="1"/>
</dbReference>
<evidence type="ECO:0000256" key="2">
    <source>
        <dbReference type="ARBA" id="ARBA00023315"/>
    </source>
</evidence>
<dbReference type="OrthoDB" id="7678938at2"/>
<evidence type="ECO:0000259" key="3">
    <source>
        <dbReference type="PROSITE" id="PS51186"/>
    </source>
</evidence>
<organism evidence="4 5">
    <name type="scientific">Halomonas urmiana</name>
    <dbReference type="NCBI Taxonomy" id="490901"/>
    <lineage>
        <taxon>Bacteria</taxon>
        <taxon>Pseudomonadati</taxon>
        <taxon>Pseudomonadota</taxon>
        <taxon>Gammaproteobacteria</taxon>
        <taxon>Oceanospirillales</taxon>
        <taxon>Halomonadaceae</taxon>
        <taxon>Halomonas</taxon>
    </lineage>
</organism>
<keyword evidence="1 4" id="KW-0808">Transferase</keyword>
<dbReference type="EMBL" id="VBUI01000036">
    <property type="protein sequence ID" value="TLF46007.1"/>
    <property type="molecule type" value="Genomic_DNA"/>
</dbReference>
<dbReference type="InterPro" id="IPR050832">
    <property type="entry name" value="Bact_Acetyltransf"/>
</dbReference>
<dbReference type="AlphaFoldDB" id="A0A5R8M924"/>